<dbReference type="InterPro" id="IPR002495">
    <property type="entry name" value="Glyco_trans_8"/>
</dbReference>
<protein>
    <recommendedName>
        <fullName evidence="6">Hexosyltransferase</fullName>
        <ecNumber evidence="6">2.4.1.-</ecNumber>
    </recommendedName>
</protein>
<dbReference type="Pfam" id="PF01501">
    <property type="entry name" value="Glyco_transf_8"/>
    <property type="match status" value="1"/>
</dbReference>
<evidence type="ECO:0000256" key="5">
    <source>
        <dbReference type="ARBA" id="ARBA00022723"/>
    </source>
</evidence>
<dbReference type="RefSeq" id="XP_001422356.1">
    <property type="nucleotide sequence ID" value="XM_001422319.1"/>
</dbReference>
<dbReference type="OrthoDB" id="411524at2759"/>
<evidence type="ECO:0000313" key="8">
    <source>
        <dbReference type="Proteomes" id="UP000001568"/>
    </source>
</evidence>
<evidence type="ECO:0000256" key="1">
    <source>
        <dbReference type="ARBA" id="ARBA00004877"/>
    </source>
</evidence>
<dbReference type="GO" id="GO:0046872">
    <property type="term" value="F:metal ion binding"/>
    <property type="evidence" value="ECO:0007669"/>
    <property type="project" value="UniProtKB-KW"/>
</dbReference>
<dbReference type="Proteomes" id="UP000001568">
    <property type="component" value="Chromosome 18"/>
</dbReference>
<feature type="non-terminal residue" evidence="7">
    <location>
        <position position="259"/>
    </location>
</feature>
<dbReference type="PANTHER" id="PTHR13778">
    <property type="entry name" value="GLYCOSYLTRANSFERASE 8 DOMAIN-CONTAINING PROTEIN"/>
    <property type="match status" value="1"/>
</dbReference>
<evidence type="ECO:0000256" key="3">
    <source>
        <dbReference type="ARBA" id="ARBA00022676"/>
    </source>
</evidence>
<comment type="similarity">
    <text evidence="2 6">Belongs to the glycosyltransferase 8 family.</text>
</comment>
<dbReference type="InterPro" id="IPR050748">
    <property type="entry name" value="Glycosyltrans_8_dom-fam"/>
</dbReference>
<sequence>SLVHIAFACDPTQLFTLGPVISSVLSATASPHRIRFHIFTARDALTDASVQLNCYSRAIPFIWELHEFSKDMIRANITVHSRKEWRLQNAFNYARFYFAEILSDVQKVVYLDTDIIVKGDICRLHDANLRSSSTSVIAAVKRSVPLGSLLNFSNAAVKSSGLREKMHSFNAGVLLIDLESWRRKRITSTVETWLKMNSVSKLYSHGSQPPLLLVFGDSFESIPSHWNVDGVGYKKGLRASVLNEARVLHWSGQSKPWCR</sequence>
<evidence type="ECO:0000256" key="2">
    <source>
        <dbReference type="ARBA" id="ARBA00006351"/>
    </source>
</evidence>
<accession>A4SAB5</accession>
<feature type="non-terminal residue" evidence="7">
    <location>
        <position position="1"/>
    </location>
</feature>
<evidence type="ECO:0000256" key="6">
    <source>
        <dbReference type="RuleBase" id="RU362027"/>
    </source>
</evidence>
<dbReference type="GeneID" id="5006346"/>
<dbReference type="SUPFAM" id="SSF53448">
    <property type="entry name" value="Nucleotide-diphospho-sugar transferases"/>
    <property type="match status" value="1"/>
</dbReference>
<comment type="pathway">
    <text evidence="1">Glycan metabolism; pectin biosynthesis.</text>
</comment>
<dbReference type="Gramene" id="ABP00673">
    <property type="protein sequence ID" value="ABP00673"/>
    <property type="gene ID" value="OSTLU_6525"/>
</dbReference>
<keyword evidence="4" id="KW-0808">Transferase</keyword>
<gene>
    <name evidence="7" type="ORF">OSTLU_6525</name>
</gene>
<evidence type="ECO:0000256" key="4">
    <source>
        <dbReference type="ARBA" id="ARBA00022679"/>
    </source>
</evidence>
<proteinExistence type="inferred from homology"/>
<keyword evidence="3" id="KW-0328">Glycosyltransferase</keyword>
<dbReference type="eggNOG" id="ENOG502QRCX">
    <property type="taxonomic scope" value="Eukaryota"/>
</dbReference>
<dbReference type="GO" id="GO:0016757">
    <property type="term" value="F:glycosyltransferase activity"/>
    <property type="evidence" value="ECO:0007669"/>
    <property type="project" value="UniProtKB-KW"/>
</dbReference>
<dbReference type="KEGG" id="olu:OSTLU_6525"/>
<dbReference type="OMA" id="CEDAMIT"/>
<dbReference type="EC" id="2.4.1.-" evidence="6"/>
<dbReference type="Gene3D" id="3.90.550.10">
    <property type="entry name" value="Spore Coat Polysaccharide Biosynthesis Protein SpsA, Chain A"/>
    <property type="match status" value="1"/>
</dbReference>
<dbReference type="PANTHER" id="PTHR13778:SF47">
    <property type="entry name" value="LIPOPOLYSACCHARIDE 1,3-GALACTOSYLTRANSFERASE"/>
    <property type="match status" value="1"/>
</dbReference>
<dbReference type="EMBL" id="CP000598">
    <property type="protein sequence ID" value="ABP00673.1"/>
    <property type="molecule type" value="Genomic_DNA"/>
</dbReference>
<dbReference type="InterPro" id="IPR029044">
    <property type="entry name" value="Nucleotide-diphossugar_trans"/>
</dbReference>
<dbReference type="HOGENOM" id="CLU_933603_0_0_1"/>
<dbReference type="AlphaFoldDB" id="A4SAB5"/>
<keyword evidence="8" id="KW-1185">Reference proteome</keyword>
<organism evidence="7 8">
    <name type="scientific">Ostreococcus lucimarinus (strain CCE9901)</name>
    <dbReference type="NCBI Taxonomy" id="436017"/>
    <lineage>
        <taxon>Eukaryota</taxon>
        <taxon>Viridiplantae</taxon>
        <taxon>Chlorophyta</taxon>
        <taxon>Mamiellophyceae</taxon>
        <taxon>Mamiellales</taxon>
        <taxon>Bathycoccaceae</taxon>
        <taxon>Ostreococcus</taxon>
    </lineage>
</organism>
<keyword evidence="5" id="KW-0479">Metal-binding</keyword>
<evidence type="ECO:0000313" key="7">
    <source>
        <dbReference type="EMBL" id="ABP00673.1"/>
    </source>
</evidence>
<dbReference type="CAZy" id="GT8">
    <property type="family name" value="Glycosyltransferase Family 8"/>
</dbReference>
<reference evidence="7 8" key="1">
    <citation type="journal article" date="2007" name="Proc. Natl. Acad. Sci. U.S.A.">
        <title>The tiny eukaryote Ostreococcus provides genomic insights into the paradox of plankton speciation.</title>
        <authorList>
            <person name="Palenik B."/>
            <person name="Grimwood J."/>
            <person name="Aerts A."/>
            <person name="Rouze P."/>
            <person name="Salamov A."/>
            <person name="Putnam N."/>
            <person name="Dupont C."/>
            <person name="Jorgensen R."/>
            <person name="Derelle E."/>
            <person name="Rombauts S."/>
            <person name="Zhou K."/>
            <person name="Otillar R."/>
            <person name="Merchant S.S."/>
            <person name="Podell S."/>
            <person name="Gaasterland T."/>
            <person name="Napoli C."/>
            <person name="Gendler K."/>
            <person name="Manuell A."/>
            <person name="Tai V."/>
            <person name="Vallon O."/>
            <person name="Piganeau G."/>
            <person name="Jancek S."/>
            <person name="Heijde M."/>
            <person name="Jabbari K."/>
            <person name="Bowler C."/>
            <person name="Lohr M."/>
            <person name="Robbens S."/>
            <person name="Werner G."/>
            <person name="Dubchak I."/>
            <person name="Pazour G.J."/>
            <person name="Ren Q."/>
            <person name="Paulsen I."/>
            <person name="Delwiche C."/>
            <person name="Schmutz J."/>
            <person name="Rokhsar D."/>
            <person name="Van de Peer Y."/>
            <person name="Moreau H."/>
            <person name="Grigoriev I.V."/>
        </authorList>
    </citation>
    <scope>NUCLEOTIDE SEQUENCE [LARGE SCALE GENOMIC DNA]</scope>
    <source>
        <strain evidence="7 8">CCE9901</strain>
    </source>
</reference>
<name>A4SAB5_OSTLU</name>
<dbReference type="GO" id="GO:0005794">
    <property type="term" value="C:Golgi apparatus"/>
    <property type="evidence" value="ECO:0007669"/>
    <property type="project" value="TreeGrafter"/>
</dbReference>